<dbReference type="Gene3D" id="1.10.357.10">
    <property type="entry name" value="Tetracycline Repressor, domain 2"/>
    <property type="match status" value="1"/>
</dbReference>
<feature type="compositionally biased region" description="Basic residues" evidence="3">
    <location>
        <begin position="1"/>
        <end position="13"/>
    </location>
</feature>
<dbReference type="Pfam" id="PF09209">
    <property type="entry name" value="CecR_C"/>
    <property type="match status" value="1"/>
</dbReference>
<evidence type="ECO:0000313" key="5">
    <source>
        <dbReference type="EMBL" id="PSH57612.1"/>
    </source>
</evidence>
<evidence type="ECO:0000259" key="4">
    <source>
        <dbReference type="PROSITE" id="PS50977"/>
    </source>
</evidence>
<dbReference type="GO" id="GO:0003700">
    <property type="term" value="F:DNA-binding transcription factor activity"/>
    <property type="evidence" value="ECO:0007669"/>
    <property type="project" value="TreeGrafter"/>
</dbReference>
<feature type="DNA-binding region" description="H-T-H motif" evidence="2">
    <location>
        <begin position="43"/>
        <end position="62"/>
    </location>
</feature>
<dbReference type="Gene3D" id="1.10.10.60">
    <property type="entry name" value="Homeodomain-like"/>
    <property type="match status" value="1"/>
</dbReference>
<evidence type="ECO:0000256" key="3">
    <source>
        <dbReference type="SAM" id="MobiDB-lite"/>
    </source>
</evidence>
<dbReference type="PANTHER" id="PTHR30055">
    <property type="entry name" value="HTH-TYPE TRANSCRIPTIONAL REGULATOR RUTR"/>
    <property type="match status" value="1"/>
</dbReference>
<dbReference type="Pfam" id="PF00440">
    <property type="entry name" value="TetR_N"/>
    <property type="match status" value="1"/>
</dbReference>
<dbReference type="InterPro" id="IPR050109">
    <property type="entry name" value="HTH-type_TetR-like_transc_reg"/>
</dbReference>
<dbReference type="PRINTS" id="PR00455">
    <property type="entry name" value="HTHTETR"/>
</dbReference>
<dbReference type="InterPro" id="IPR036271">
    <property type="entry name" value="Tet_transcr_reg_TetR-rel_C_sf"/>
</dbReference>
<dbReference type="InterPro" id="IPR015292">
    <property type="entry name" value="Tscrpt_reg_YbiH_C"/>
</dbReference>
<gene>
    <name evidence="5" type="ORF">CU103_27935</name>
</gene>
<feature type="domain" description="HTH tetR-type" evidence="4">
    <location>
        <begin position="20"/>
        <end position="80"/>
    </location>
</feature>
<dbReference type="EMBL" id="PGGM01000018">
    <property type="protein sequence ID" value="PSH57612.1"/>
    <property type="molecule type" value="Genomic_DNA"/>
</dbReference>
<keyword evidence="6" id="KW-1185">Reference proteome</keyword>
<reference evidence="6" key="1">
    <citation type="submission" date="2017-11" db="EMBL/GenBank/DDBJ databases">
        <authorList>
            <person name="Kuznetsova I."/>
            <person name="Sazanova A."/>
            <person name="Chirak E."/>
            <person name="Safronova V."/>
            <person name="Willems A."/>
        </authorList>
    </citation>
    <scope>NUCLEOTIDE SEQUENCE [LARGE SCALE GENOMIC DNA]</scope>
    <source>
        <strain evidence="6">CCBAU 03422</strain>
    </source>
</reference>
<dbReference type="OrthoDB" id="2356263at2"/>
<dbReference type="Proteomes" id="UP000241764">
    <property type="component" value="Unassembled WGS sequence"/>
</dbReference>
<evidence type="ECO:0000313" key="6">
    <source>
        <dbReference type="Proteomes" id="UP000241764"/>
    </source>
</evidence>
<protein>
    <submittedName>
        <fullName evidence="5">DUF1956 domain-containing protein</fullName>
    </submittedName>
</protein>
<dbReference type="GO" id="GO:0000976">
    <property type="term" value="F:transcription cis-regulatory region binding"/>
    <property type="evidence" value="ECO:0007669"/>
    <property type="project" value="TreeGrafter"/>
</dbReference>
<dbReference type="SUPFAM" id="SSF46689">
    <property type="entry name" value="Homeodomain-like"/>
    <property type="match status" value="1"/>
</dbReference>
<dbReference type="InterPro" id="IPR009057">
    <property type="entry name" value="Homeodomain-like_sf"/>
</dbReference>
<dbReference type="PROSITE" id="PS50977">
    <property type="entry name" value="HTH_TETR_2"/>
    <property type="match status" value="1"/>
</dbReference>
<dbReference type="SUPFAM" id="SSF48498">
    <property type="entry name" value="Tetracyclin repressor-like, C-terminal domain"/>
    <property type="match status" value="1"/>
</dbReference>
<accession>A0A2P7ATS4</accession>
<comment type="caution">
    <text evidence="5">The sequence shown here is derived from an EMBL/GenBank/DDBJ whole genome shotgun (WGS) entry which is preliminary data.</text>
</comment>
<evidence type="ECO:0000256" key="2">
    <source>
        <dbReference type="PROSITE-ProRule" id="PRU00335"/>
    </source>
</evidence>
<sequence>MIRMARKTPRKLPGRREDGATTKAQILEAAGEIFAEKGFDRATGKEIAERAGSNSAAVNYYYGGIEGLYTEVLVEAHRRLLTYDRLVALAEGPGDPREKLKTLIGLIARTITGPATTSWALGVLGREILSPSPAFAVLIKQEILPKKLVITRIVGQILGLSHDDPIVTRCALSIISPFAMLVVGNKQIFTQVLPGLNPAEPGAQDAIVEHFQRFALAGLNATAAELRSGDH</sequence>
<feature type="region of interest" description="Disordered" evidence="3">
    <location>
        <begin position="1"/>
        <end position="20"/>
    </location>
</feature>
<proteinExistence type="predicted"/>
<organism evidence="5 6">
    <name type="scientific">Phyllobacterium sophorae</name>
    <dbReference type="NCBI Taxonomy" id="1520277"/>
    <lineage>
        <taxon>Bacteria</taxon>
        <taxon>Pseudomonadati</taxon>
        <taxon>Pseudomonadota</taxon>
        <taxon>Alphaproteobacteria</taxon>
        <taxon>Hyphomicrobiales</taxon>
        <taxon>Phyllobacteriaceae</taxon>
        <taxon>Phyllobacterium</taxon>
    </lineage>
</organism>
<dbReference type="PANTHER" id="PTHR30055:SF235">
    <property type="entry name" value="TRANSCRIPTIONAL REGULATORY PROTEIN"/>
    <property type="match status" value="1"/>
</dbReference>
<name>A0A2P7ATS4_9HYPH</name>
<dbReference type="InterPro" id="IPR001647">
    <property type="entry name" value="HTH_TetR"/>
</dbReference>
<keyword evidence="1 2" id="KW-0238">DNA-binding</keyword>
<evidence type="ECO:0000256" key="1">
    <source>
        <dbReference type="ARBA" id="ARBA00023125"/>
    </source>
</evidence>
<dbReference type="AlphaFoldDB" id="A0A2P7ATS4"/>